<protein>
    <recommendedName>
        <fullName evidence="2">VOC domain-containing protein</fullName>
    </recommendedName>
</protein>
<reference evidence="3 4" key="1">
    <citation type="submission" date="2017-03" db="EMBL/GenBank/DDBJ databases">
        <title>Complete genome sequence of Blastomonas fulva degrading microcsystin LR.</title>
        <authorList>
            <person name="Lee H.-g."/>
            <person name="Jin L."/>
            <person name="oh H.-M."/>
        </authorList>
    </citation>
    <scope>NUCLEOTIDE SEQUENCE [LARGE SCALE GENOMIC DNA]</scope>
    <source>
        <strain evidence="3 4">T2</strain>
    </source>
</reference>
<evidence type="ECO:0000313" key="3">
    <source>
        <dbReference type="EMBL" id="ASR50972.1"/>
    </source>
</evidence>
<dbReference type="SUPFAM" id="SSF54593">
    <property type="entry name" value="Glyoxalase/Bleomycin resistance protein/Dihydroxybiphenyl dioxygenase"/>
    <property type="match status" value="2"/>
</dbReference>
<dbReference type="RefSeq" id="WP_117351788.1">
    <property type="nucleotide sequence ID" value="NZ_CP020083.1"/>
</dbReference>
<proteinExistence type="predicted"/>
<dbReference type="PANTHER" id="PTHR43048:SF6">
    <property type="entry name" value="BLR8189 PROTEIN"/>
    <property type="match status" value="1"/>
</dbReference>
<dbReference type="InterPro" id="IPR004360">
    <property type="entry name" value="Glyas_Fos-R_dOase_dom"/>
</dbReference>
<keyword evidence="4" id="KW-1185">Reference proteome</keyword>
<evidence type="ECO:0000313" key="4">
    <source>
        <dbReference type="Proteomes" id="UP000258016"/>
    </source>
</evidence>
<dbReference type="CDD" id="cd06587">
    <property type="entry name" value="VOC"/>
    <property type="match status" value="1"/>
</dbReference>
<dbReference type="EMBL" id="CP020083">
    <property type="protein sequence ID" value="ASR50972.1"/>
    <property type="molecule type" value="Genomic_DNA"/>
</dbReference>
<sequence length="326" mass="35796">MIIGVHHTGLVVTDLEAAIAFYTSQQAFSVVSRFDLADTPENREMLELDDARARVAFLRGTLGAIELFEYAVPKHQAESERQVYSAGIRHICLQQDLSDAMYDHFLAAGAASHARPSGLGTGNSYVYIRDPEGNIIELEGVPWAPAAADRPWFAHTAIVSPDMPRLLAFYAMLTGQDVTRQGAFGPDPKFDRVAGIADVRFDGGWLRLSNAELEFWQYHQPQTIPAARRALNAPGWNHVCFESDDLDADYQRLLTQGIELHGPPQDVGSATVLFGRDPDGNVFELLQPAHGASVTVGAMMQEQQGLAVDIARSAWREQLAAGARRQ</sequence>
<dbReference type="Pfam" id="PF00903">
    <property type="entry name" value="Glyoxalase"/>
    <property type="match status" value="2"/>
</dbReference>
<gene>
    <name evidence="3" type="ORF">B5J99_05375</name>
</gene>
<dbReference type="InterPro" id="IPR029068">
    <property type="entry name" value="Glyas_Bleomycin-R_OHBP_Dase"/>
</dbReference>
<evidence type="ECO:0000256" key="1">
    <source>
        <dbReference type="ARBA" id="ARBA00022723"/>
    </source>
</evidence>
<dbReference type="GeneID" id="303485007"/>
<dbReference type="PROSITE" id="PS51819">
    <property type="entry name" value="VOC"/>
    <property type="match status" value="2"/>
</dbReference>
<accession>A0ABM6M4U6</accession>
<dbReference type="InterPro" id="IPR037523">
    <property type="entry name" value="VOC_core"/>
</dbReference>
<keyword evidence="1" id="KW-0479">Metal-binding</keyword>
<feature type="domain" description="VOC" evidence="2">
    <location>
        <begin position="152"/>
        <end position="288"/>
    </location>
</feature>
<name>A0ABM6M4U6_9SPHN</name>
<dbReference type="Gene3D" id="3.10.180.10">
    <property type="entry name" value="2,3-Dihydroxybiphenyl 1,2-Dioxygenase, domain 1"/>
    <property type="match status" value="2"/>
</dbReference>
<organism evidence="3 4">
    <name type="scientific">Blastomonas fulva</name>
    <dbReference type="NCBI Taxonomy" id="1550728"/>
    <lineage>
        <taxon>Bacteria</taxon>
        <taxon>Pseudomonadati</taxon>
        <taxon>Pseudomonadota</taxon>
        <taxon>Alphaproteobacteria</taxon>
        <taxon>Sphingomonadales</taxon>
        <taxon>Sphingomonadaceae</taxon>
        <taxon>Blastomonas</taxon>
    </lineage>
</organism>
<feature type="domain" description="VOC" evidence="2">
    <location>
        <begin position="4"/>
        <end position="141"/>
    </location>
</feature>
<dbReference type="InterPro" id="IPR051785">
    <property type="entry name" value="MMCE/EMCE_epimerase"/>
</dbReference>
<dbReference type="Proteomes" id="UP000258016">
    <property type="component" value="Chromosome"/>
</dbReference>
<evidence type="ECO:0000259" key="2">
    <source>
        <dbReference type="PROSITE" id="PS51819"/>
    </source>
</evidence>
<dbReference type="PANTHER" id="PTHR43048">
    <property type="entry name" value="METHYLMALONYL-COA EPIMERASE"/>
    <property type="match status" value="1"/>
</dbReference>